<dbReference type="PANTHER" id="PTHR11365:SF23">
    <property type="entry name" value="HYPOTHETICAL 5-OXOPROLINASE (EUROFUNG)-RELATED"/>
    <property type="match status" value="1"/>
</dbReference>
<name>A0ABU0J8P4_9HYPH</name>
<evidence type="ECO:0000313" key="2">
    <source>
        <dbReference type="EMBL" id="MDQ0470651.1"/>
    </source>
</evidence>
<dbReference type="EC" id="3.5.2.14" evidence="2"/>
<accession>A0ABU0J8P4</accession>
<feature type="domain" description="Hydantoinase B/oxoprolinase" evidence="1">
    <location>
        <begin position="11"/>
        <end position="538"/>
    </location>
</feature>
<evidence type="ECO:0000259" key="1">
    <source>
        <dbReference type="Pfam" id="PF02538"/>
    </source>
</evidence>
<comment type="caution">
    <text evidence="2">The sequence shown here is derived from an EMBL/GenBank/DDBJ whole genome shotgun (WGS) entry which is preliminary data.</text>
</comment>
<dbReference type="RefSeq" id="WP_307274787.1">
    <property type="nucleotide sequence ID" value="NZ_JAUSVX010000006.1"/>
</dbReference>
<gene>
    <name evidence="2" type="ORF">QO011_003670</name>
</gene>
<proteinExistence type="predicted"/>
<dbReference type="PANTHER" id="PTHR11365">
    <property type="entry name" value="5-OXOPROLINASE RELATED"/>
    <property type="match status" value="1"/>
</dbReference>
<dbReference type="InterPro" id="IPR003692">
    <property type="entry name" value="Hydantoinase_B"/>
</dbReference>
<dbReference type="InterPro" id="IPR045079">
    <property type="entry name" value="Oxoprolinase-like"/>
</dbReference>
<dbReference type="GO" id="GO:0047423">
    <property type="term" value="F:N-methylhydantoinase (ATP-hydrolyzing) activity"/>
    <property type="evidence" value="ECO:0007669"/>
    <property type="project" value="UniProtKB-EC"/>
</dbReference>
<evidence type="ECO:0000313" key="3">
    <source>
        <dbReference type="Proteomes" id="UP001242480"/>
    </source>
</evidence>
<dbReference type="Proteomes" id="UP001242480">
    <property type="component" value="Unassembled WGS sequence"/>
</dbReference>
<sequence length="588" mass="62904">MTDTAAILDGSRLAVLTARFEGIARKMANTLHRTGRSGILTIARDFSCVVLTAEHELLATAESLPIHVLRGPDVMARTMAENHPVLRRGDAFLHNSPYHGCTHPADHSILVPVIDDAGVHRFTVLAKAHQADCGNALPTTYMGAARDVYAEGALIFPAVKIQEDYAHNMDIVRMCRLRIRVPDQWWGDYLATLGAARVGEREILALGREIGWDVLAAYTRQWFDYSEKRMADVIRAMPAGRVTRTSTHDPFPGTAAEGVTIKATVAVKPAEALIEVDMTDNPDSLPNGLNLSEATALSAPMVGIFNSIDHTVPKNAGSFRRIRVHLREGCVVGRPRHPTSCSVATTNIADRVANPVQCAIAELADGLGQAETGALIPPSCGVVSGVHHGVPYVNEVYLGCTGGAGTPFTDGWLTILHVGNAGMCYQDSIEIDELRHPIFVHARRLMPDTEGAGRFRGALGAYSEFSPTEGEMTVAYVSDGNVNAAAGVRGGLSGALSAQFRRRADGSLEPVPACAEVVIAADEAMVSISCGGGGYGRPHERDPERVAHDVREGWIDRARAEAVYGVALAADLTVDPAATQRLRAGAER</sequence>
<organism evidence="2 3">
    <name type="scientific">Labrys wisconsinensis</name>
    <dbReference type="NCBI Taxonomy" id="425677"/>
    <lineage>
        <taxon>Bacteria</taxon>
        <taxon>Pseudomonadati</taxon>
        <taxon>Pseudomonadota</taxon>
        <taxon>Alphaproteobacteria</taxon>
        <taxon>Hyphomicrobiales</taxon>
        <taxon>Xanthobacteraceae</taxon>
        <taxon>Labrys</taxon>
    </lineage>
</organism>
<protein>
    <submittedName>
        <fullName evidence="2">N-methylhydantoinase B</fullName>
        <ecNumber evidence="2">3.5.2.14</ecNumber>
    </submittedName>
</protein>
<dbReference type="EMBL" id="JAUSVX010000006">
    <property type="protein sequence ID" value="MDQ0470651.1"/>
    <property type="molecule type" value="Genomic_DNA"/>
</dbReference>
<keyword evidence="3" id="KW-1185">Reference proteome</keyword>
<keyword evidence="2" id="KW-0378">Hydrolase</keyword>
<reference evidence="2 3" key="1">
    <citation type="submission" date="2023-07" db="EMBL/GenBank/DDBJ databases">
        <title>Genomic Encyclopedia of Type Strains, Phase IV (KMG-IV): sequencing the most valuable type-strain genomes for metagenomic binning, comparative biology and taxonomic classification.</title>
        <authorList>
            <person name="Goeker M."/>
        </authorList>
    </citation>
    <scope>NUCLEOTIDE SEQUENCE [LARGE SCALE GENOMIC DNA]</scope>
    <source>
        <strain evidence="2 3">DSM 19619</strain>
    </source>
</reference>
<dbReference type="Pfam" id="PF02538">
    <property type="entry name" value="Hydantoinase_B"/>
    <property type="match status" value="1"/>
</dbReference>